<protein>
    <submittedName>
        <fullName evidence="1">Uncharacterized protein</fullName>
    </submittedName>
</protein>
<gene>
    <name evidence="1" type="ORF">Tci_412045</name>
</gene>
<dbReference type="EMBL" id="BKCJ010175403">
    <property type="protein sequence ID" value="GEY40071.1"/>
    <property type="molecule type" value="Genomic_DNA"/>
</dbReference>
<comment type="caution">
    <text evidence="1">The sequence shown here is derived from an EMBL/GenBank/DDBJ whole genome shotgun (WGS) entry which is preliminary data.</text>
</comment>
<dbReference type="AlphaFoldDB" id="A0A699HJQ3"/>
<accession>A0A699HJQ3</accession>
<reference evidence="1" key="1">
    <citation type="journal article" date="2019" name="Sci. Rep.">
        <title>Draft genome of Tanacetum cinerariifolium, the natural source of mosquito coil.</title>
        <authorList>
            <person name="Yamashiro T."/>
            <person name="Shiraishi A."/>
            <person name="Satake H."/>
            <person name="Nakayama K."/>
        </authorList>
    </citation>
    <scope>NUCLEOTIDE SEQUENCE</scope>
</reference>
<organism evidence="1">
    <name type="scientific">Tanacetum cinerariifolium</name>
    <name type="common">Dalmatian daisy</name>
    <name type="synonym">Chrysanthemum cinerariifolium</name>
    <dbReference type="NCBI Taxonomy" id="118510"/>
    <lineage>
        <taxon>Eukaryota</taxon>
        <taxon>Viridiplantae</taxon>
        <taxon>Streptophyta</taxon>
        <taxon>Embryophyta</taxon>
        <taxon>Tracheophyta</taxon>
        <taxon>Spermatophyta</taxon>
        <taxon>Magnoliopsida</taxon>
        <taxon>eudicotyledons</taxon>
        <taxon>Gunneridae</taxon>
        <taxon>Pentapetalae</taxon>
        <taxon>asterids</taxon>
        <taxon>campanulids</taxon>
        <taxon>Asterales</taxon>
        <taxon>Asteraceae</taxon>
        <taxon>Asteroideae</taxon>
        <taxon>Anthemideae</taxon>
        <taxon>Anthemidinae</taxon>
        <taxon>Tanacetum</taxon>
    </lineage>
</organism>
<name>A0A699HJQ3_TANCI</name>
<evidence type="ECO:0000313" key="1">
    <source>
        <dbReference type="EMBL" id="GEY40071.1"/>
    </source>
</evidence>
<proteinExistence type="predicted"/>
<sequence>HEAKKAKMLEEYNSIFQRADPLQITNISYTVDSHKNATMRITRAKFQWVLNQANKVGLPPPSELATFRMTNEDKKQKRTEFFKEIFMTEYIRVDGMNKNLITPSWITLIDGLVINKPESVPPILPRNLMKMVSCLEIGSLVGLTLNSEKGKGVATNESQLLILLLEKGGSTQKPIDLKELNSQGIKMSLKEQPTNKAKMQEEYNREEHEAKKAKMLEEYNSIFQRADPLQITNISYTVDSHKNATMRITRVLGKISKTRYSVVDDETMQWLKDTIAKQLIEELGKLMNEIVNIGMTANHGVVVKTRMQNIPKFGGEDVKGWLFQIEQFFKDNNIPDEGKVNLISSNNSWRSGLGDLQRGTFAKICHYDVNLEKNEGAHKMFDEMSTKGKGFEVYDAYVKEWIEVGNRVLESVVVETAKADVEVENVVVDDDIKVKTSKSVDSKFRFMKVDRFVTDKNISKLHPHNNNGSLVRTLKGFHLLGMYVDKGYVEGWEDEDKYLNIFDYDCEVYDLSTKALLGEKGVLC</sequence>
<feature type="non-terminal residue" evidence="1">
    <location>
        <position position="1"/>
    </location>
</feature>